<dbReference type="GO" id="GO:0072527">
    <property type="term" value="P:pyrimidine-containing compound metabolic process"/>
    <property type="evidence" value="ECO:0007669"/>
    <property type="project" value="UniProtKB-ARBA"/>
</dbReference>
<dbReference type="InterPro" id="IPR016193">
    <property type="entry name" value="Cytidine_deaminase-like"/>
</dbReference>
<evidence type="ECO:0000313" key="19">
    <source>
        <dbReference type="Proteomes" id="UP001167919"/>
    </source>
</evidence>
<feature type="active site" description="Proton donor" evidence="12">
    <location>
        <position position="60"/>
    </location>
</feature>
<dbReference type="InterPro" id="IPR002125">
    <property type="entry name" value="CMP_dCMP_dom"/>
</dbReference>
<evidence type="ECO:0000313" key="17">
    <source>
        <dbReference type="EMBL" id="QAS69566.1"/>
    </source>
</evidence>
<dbReference type="InterPro" id="IPR016192">
    <property type="entry name" value="APOBEC/CMP_deaminase_Zn-bd"/>
</dbReference>
<dbReference type="Gene3D" id="3.40.140.10">
    <property type="entry name" value="Cytidine Deaminase, domain 2"/>
    <property type="match status" value="1"/>
</dbReference>
<evidence type="ECO:0000256" key="3">
    <source>
        <dbReference type="ARBA" id="ARBA00006576"/>
    </source>
</evidence>
<comment type="similarity">
    <text evidence="3 14">Belongs to the cytidine and deoxycytidylate deaminase family.</text>
</comment>
<evidence type="ECO:0000256" key="8">
    <source>
        <dbReference type="ARBA" id="ARBA00022833"/>
    </source>
</evidence>
<dbReference type="Proteomes" id="UP001167919">
    <property type="component" value="Unassembled WGS sequence"/>
</dbReference>
<dbReference type="GO" id="GO:0004126">
    <property type="term" value="F:cytidine deaminase activity"/>
    <property type="evidence" value="ECO:0007669"/>
    <property type="project" value="UniProtKB-UniRule"/>
</dbReference>
<dbReference type="RefSeq" id="WP_128685785.1">
    <property type="nucleotide sequence ID" value="NZ_CP029684.2"/>
</dbReference>
<sequence>MTVQLAEYDELKRIADEELDKAYIPYSHFPVGAALLSETGDIFPGCNIENAAFGSTMCAERTAIFSAIAKGQHHFKAMVISGRTEGAIAPCGSCRQVMVEWFDKNMPIYLTNTSGVVVKTDLAHLLPGSFDDLK</sequence>
<reference evidence="16" key="2">
    <citation type="submission" date="2019-01" db="EMBL/GenBank/DDBJ databases">
        <title>Oenococcus sicerae UCMA17102.</title>
        <authorList>
            <person name="Cousin F.J."/>
            <person name="Le Guellec R."/>
            <person name="Cretenet M."/>
        </authorList>
    </citation>
    <scope>NUCLEOTIDE SEQUENCE</scope>
    <source>
        <strain evidence="16">UCMA17102</strain>
    </source>
</reference>
<comment type="cofactor">
    <cofactor evidence="1 13 14">
        <name>Zn(2+)</name>
        <dbReference type="ChEBI" id="CHEBI:29105"/>
    </cofactor>
</comment>
<evidence type="ECO:0000256" key="2">
    <source>
        <dbReference type="ARBA" id="ARBA00003949"/>
    </source>
</evidence>
<keyword evidence="7 14" id="KW-0378">Hydrolase</keyword>
<gene>
    <name evidence="17" type="ORF">DLJ48_03025</name>
    <name evidence="16" type="ORF">EVC35_05260</name>
</gene>
<evidence type="ECO:0000256" key="14">
    <source>
        <dbReference type="RuleBase" id="RU364006"/>
    </source>
</evidence>
<comment type="catalytic activity">
    <reaction evidence="10 14">
        <text>2'-deoxycytidine + H2O + H(+) = 2'-deoxyuridine + NH4(+)</text>
        <dbReference type="Rhea" id="RHEA:13433"/>
        <dbReference type="ChEBI" id="CHEBI:15377"/>
        <dbReference type="ChEBI" id="CHEBI:15378"/>
        <dbReference type="ChEBI" id="CHEBI:15698"/>
        <dbReference type="ChEBI" id="CHEBI:16450"/>
        <dbReference type="ChEBI" id="CHEBI:28938"/>
        <dbReference type="EC" id="3.5.4.5"/>
    </reaction>
</comment>
<evidence type="ECO:0000256" key="13">
    <source>
        <dbReference type="PIRSR" id="PIRSR606262-3"/>
    </source>
</evidence>
<dbReference type="CDD" id="cd01283">
    <property type="entry name" value="cytidine_deaminase"/>
    <property type="match status" value="1"/>
</dbReference>
<feature type="binding site" evidence="13">
    <location>
        <position position="91"/>
    </location>
    <ligand>
        <name>Zn(2+)</name>
        <dbReference type="ChEBI" id="CHEBI:29105"/>
        <note>catalytic</note>
    </ligand>
</feature>
<reference evidence="17 18" key="1">
    <citation type="journal article" date="2019" name="Syst. Appl. Microbiol.">
        <title>Oenococcus sicerae sp. nov., isolated from French cider.</title>
        <authorList>
            <person name="Cousin F.J."/>
            <person name="Le Guellec R."/>
            <person name="Chagnot C."/>
            <person name="Goux D."/>
            <person name="Dalmasso M."/>
            <person name="Laplace J.M."/>
            <person name="Cretenet M."/>
        </authorList>
    </citation>
    <scope>NUCLEOTIDE SEQUENCE [LARGE SCALE GENOMIC DNA]</scope>
    <source>
        <strain evidence="17 18">UCMA 15228</strain>
    </source>
</reference>
<evidence type="ECO:0000259" key="15">
    <source>
        <dbReference type="PROSITE" id="PS51747"/>
    </source>
</evidence>
<evidence type="ECO:0000256" key="4">
    <source>
        <dbReference type="ARBA" id="ARBA00012783"/>
    </source>
</evidence>
<dbReference type="GO" id="GO:0008270">
    <property type="term" value="F:zinc ion binding"/>
    <property type="evidence" value="ECO:0007669"/>
    <property type="project" value="UniProtKB-UniRule"/>
</dbReference>
<comment type="function">
    <text evidence="2 14">This enzyme scavenges exogenous and endogenous cytidine and 2'-deoxycytidine for UMP synthesis.</text>
</comment>
<keyword evidence="18" id="KW-1185">Reference proteome</keyword>
<dbReference type="AlphaFoldDB" id="A0AAJ1VQN9"/>
<feature type="binding site" evidence="13">
    <location>
        <position position="94"/>
    </location>
    <ligand>
        <name>Zn(2+)</name>
        <dbReference type="ChEBI" id="CHEBI:29105"/>
        <note>catalytic</note>
    </ligand>
</feature>
<dbReference type="FunFam" id="3.40.140.10:FF:000008">
    <property type="entry name" value="Cytidine deaminase"/>
    <property type="match status" value="1"/>
</dbReference>
<dbReference type="GO" id="GO:0055086">
    <property type="term" value="P:nucleobase-containing small molecule metabolic process"/>
    <property type="evidence" value="ECO:0007669"/>
    <property type="project" value="UniProtKB-ARBA"/>
</dbReference>
<dbReference type="EMBL" id="CP029684">
    <property type="protein sequence ID" value="QAS69566.1"/>
    <property type="molecule type" value="Genomic_DNA"/>
</dbReference>
<evidence type="ECO:0000256" key="10">
    <source>
        <dbReference type="ARBA" id="ARBA00049252"/>
    </source>
</evidence>
<feature type="binding site" evidence="13">
    <location>
        <position position="58"/>
    </location>
    <ligand>
        <name>Zn(2+)</name>
        <dbReference type="ChEBI" id="CHEBI:29105"/>
        <note>catalytic</note>
    </ligand>
</feature>
<dbReference type="GO" id="GO:0005829">
    <property type="term" value="C:cytosol"/>
    <property type="evidence" value="ECO:0007669"/>
    <property type="project" value="TreeGrafter"/>
</dbReference>
<dbReference type="InterPro" id="IPR050202">
    <property type="entry name" value="Cyt/Deoxycyt_deaminase"/>
</dbReference>
<dbReference type="PANTHER" id="PTHR11644">
    <property type="entry name" value="CYTIDINE DEAMINASE"/>
    <property type="match status" value="1"/>
</dbReference>
<dbReference type="SUPFAM" id="SSF53927">
    <property type="entry name" value="Cytidine deaminase-like"/>
    <property type="match status" value="1"/>
</dbReference>
<evidence type="ECO:0000256" key="9">
    <source>
        <dbReference type="ARBA" id="ARBA00032005"/>
    </source>
</evidence>
<proteinExistence type="inferred from homology"/>
<evidence type="ECO:0000313" key="16">
    <source>
        <dbReference type="EMBL" id="MDN6900412.1"/>
    </source>
</evidence>
<name>A0AAJ1VQN9_9LACO</name>
<feature type="domain" description="CMP/dCMP-type deaminase" evidence="15">
    <location>
        <begin position="6"/>
        <end position="133"/>
    </location>
</feature>
<dbReference type="EC" id="3.5.4.5" evidence="4 14"/>
<dbReference type="EMBL" id="SDWY01000003">
    <property type="protein sequence ID" value="MDN6900412.1"/>
    <property type="molecule type" value="Genomic_DNA"/>
</dbReference>
<organism evidence="16 19">
    <name type="scientific">Oenococcus sicerae</name>
    <dbReference type="NCBI Taxonomy" id="2203724"/>
    <lineage>
        <taxon>Bacteria</taxon>
        <taxon>Bacillati</taxon>
        <taxon>Bacillota</taxon>
        <taxon>Bacilli</taxon>
        <taxon>Lactobacillales</taxon>
        <taxon>Lactobacillaceae</taxon>
        <taxon>Oenococcus</taxon>
    </lineage>
</organism>
<keyword evidence="8 13" id="KW-0862">Zinc</keyword>
<dbReference type="GO" id="GO:0042802">
    <property type="term" value="F:identical protein binding"/>
    <property type="evidence" value="ECO:0007669"/>
    <property type="project" value="UniProtKB-ARBA"/>
</dbReference>
<evidence type="ECO:0000256" key="1">
    <source>
        <dbReference type="ARBA" id="ARBA00001947"/>
    </source>
</evidence>
<dbReference type="PROSITE" id="PS51747">
    <property type="entry name" value="CYT_DCMP_DEAMINASES_2"/>
    <property type="match status" value="1"/>
</dbReference>
<protein>
    <recommendedName>
        <fullName evidence="5 14">Cytidine deaminase</fullName>
        <ecNumber evidence="4 14">3.5.4.5</ecNumber>
    </recommendedName>
    <alternativeName>
        <fullName evidence="9 14">Cytidine aminohydrolase</fullName>
    </alternativeName>
</protein>
<evidence type="ECO:0000313" key="18">
    <source>
        <dbReference type="Proteomes" id="UP000286907"/>
    </source>
</evidence>
<dbReference type="Proteomes" id="UP000286907">
    <property type="component" value="Chromosome"/>
</dbReference>
<evidence type="ECO:0000256" key="6">
    <source>
        <dbReference type="ARBA" id="ARBA00022723"/>
    </source>
</evidence>
<dbReference type="NCBIfam" id="NF004064">
    <property type="entry name" value="PRK05578.1"/>
    <property type="match status" value="1"/>
</dbReference>
<evidence type="ECO:0000256" key="7">
    <source>
        <dbReference type="ARBA" id="ARBA00022801"/>
    </source>
</evidence>
<dbReference type="PROSITE" id="PS00903">
    <property type="entry name" value="CYT_DCMP_DEAMINASES_1"/>
    <property type="match status" value="1"/>
</dbReference>
<dbReference type="InterPro" id="IPR006262">
    <property type="entry name" value="Cyt_deam_tetra"/>
</dbReference>
<evidence type="ECO:0000256" key="12">
    <source>
        <dbReference type="PIRSR" id="PIRSR606262-1"/>
    </source>
</evidence>
<reference evidence="17" key="3">
    <citation type="submission" date="2020-01" db="EMBL/GenBank/DDBJ databases">
        <authorList>
            <person name="Cousin F.J."/>
            <person name="Le Guellec R."/>
            <person name="Cretenet M."/>
        </authorList>
    </citation>
    <scope>NUCLEOTIDE SEQUENCE</scope>
    <source>
        <strain evidence="17">UCMA 15228</strain>
    </source>
</reference>
<dbReference type="Pfam" id="PF00383">
    <property type="entry name" value="dCMP_cyt_deam_1"/>
    <property type="match status" value="1"/>
</dbReference>
<comment type="catalytic activity">
    <reaction evidence="11 14">
        <text>cytidine + H2O + H(+) = uridine + NH4(+)</text>
        <dbReference type="Rhea" id="RHEA:16069"/>
        <dbReference type="ChEBI" id="CHEBI:15377"/>
        <dbReference type="ChEBI" id="CHEBI:15378"/>
        <dbReference type="ChEBI" id="CHEBI:16704"/>
        <dbReference type="ChEBI" id="CHEBI:17562"/>
        <dbReference type="ChEBI" id="CHEBI:28938"/>
        <dbReference type="EC" id="3.5.4.5"/>
    </reaction>
</comment>
<dbReference type="PANTHER" id="PTHR11644:SF2">
    <property type="entry name" value="CYTIDINE DEAMINASE"/>
    <property type="match status" value="1"/>
</dbReference>
<accession>A0AAJ1VQN9</accession>
<evidence type="ECO:0000256" key="11">
    <source>
        <dbReference type="ARBA" id="ARBA00049558"/>
    </source>
</evidence>
<dbReference type="NCBIfam" id="TIGR01354">
    <property type="entry name" value="cyt_deam_tetra"/>
    <property type="match status" value="1"/>
</dbReference>
<evidence type="ECO:0000256" key="5">
    <source>
        <dbReference type="ARBA" id="ARBA00018266"/>
    </source>
</evidence>
<keyword evidence="6 13" id="KW-0479">Metal-binding</keyword>